<name>A0A2P6N069_9EUKA</name>
<dbReference type="SUPFAM" id="SSF82171">
    <property type="entry name" value="DPP6 N-terminal domain-like"/>
    <property type="match status" value="1"/>
</dbReference>
<comment type="caution">
    <text evidence="15">The sequence shown here is derived from an EMBL/GenBank/DDBJ whole genome shotgun (WGS) entry which is preliminary data.</text>
</comment>
<dbReference type="Gene3D" id="3.40.50.1820">
    <property type="entry name" value="alpha/beta hydrolase"/>
    <property type="match status" value="1"/>
</dbReference>
<evidence type="ECO:0000256" key="3">
    <source>
        <dbReference type="ARBA" id="ARBA00022670"/>
    </source>
</evidence>
<dbReference type="InterPro" id="IPR002469">
    <property type="entry name" value="Peptidase_S9B_N"/>
</dbReference>
<dbReference type="FunCoup" id="A0A2P6N069">
    <property type="interactions" value="556"/>
</dbReference>
<reference evidence="15 16" key="1">
    <citation type="journal article" date="2018" name="Genome Biol. Evol.">
        <title>Multiple Roots of Fruiting Body Formation in Amoebozoa.</title>
        <authorList>
            <person name="Hillmann F."/>
            <person name="Forbes G."/>
            <person name="Novohradska S."/>
            <person name="Ferling I."/>
            <person name="Riege K."/>
            <person name="Groth M."/>
            <person name="Westermann M."/>
            <person name="Marz M."/>
            <person name="Spaller T."/>
            <person name="Winckler T."/>
            <person name="Schaap P."/>
            <person name="Glockner G."/>
        </authorList>
    </citation>
    <scope>NUCLEOTIDE SEQUENCE [LARGE SCALE GENOMIC DNA]</scope>
    <source>
        <strain evidence="15 16">Jena</strain>
    </source>
</reference>
<organism evidence="15 16">
    <name type="scientific">Planoprotostelium fungivorum</name>
    <dbReference type="NCBI Taxonomy" id="1890364"/>
    <lineage>
        <taxon>Eukaryota</taxon>
        <taxon>Amoebozoa</taxon>
        <taxon>Evosea</taxon>
        <taxon>Variosea</taxon>
        <taxon>Cavosteliida</taxon>
        <taxon>Cavosteliaceae</taxon>
        <taxon>Planoprotostelium</taxon>
    </lineage>
</organism>
<evidence type="ECO:0000256" key="10">
    <source>
        <dbReference type="ARBA" id="ARBA00023180"/>
    </source>
</evidence>
<dbReference type="GO" id="GO:0008239">
    <property type="term" value="F:dipeptidyl-peptidase activity"/>
    <property type="evidence" value="ECO:0007669"/>
    <property type="project" value="TreeGrafter"/>
</dbReference>
<proteinExistence type="predicted"/>
<feature type="domain" description="Dipeptidylpeptidase IV N-terminal" evidence="14">
    <location>
        <begin position="136"/>
        <end position="488"/>
    </location>
</feature>
<dbReference type="GO" id="GO:0008236">
    <property type="term" value="F:serine-type peptidase activity"/>
    <property type="evidence" value="ECO:0007669"/>
    <property type="project" value="UniProtKB-KW"/>
</dbReference>
<dbReference type="SUPFAM" id="SSF53474">
    <property type="entry name" value="alpha/beta-Hydrolases"/>
    <property type="match status" value="1"/>
</dbReference>
<evidence type="ECO:0000256" key="7">
    <source>
        <dbReference type="ARBA" id="ARBA00022968"/>
    </source>
</evidence>
<keyword evidence="3" id="KW-0645">Protease</keyword>
<evidence type="ECO:0000256" key="11">
    <source>
        <dbReference type="ARBA" id="ARBA00037847"/>
    </source>
</evidence>
<keyword evidence="16" id="KW-1185">Reference proteome</keyword>
<dbReference type="GO" id="GO:0006508">
    <property type="term" value="P:proteolysis"/>
    <property type="evidence" value="ECO:0007669"/>
    <property type="project" value="UniProtKB-KW"/>
</dbReference>
<keyword evidence="2" id="KW-0031">Aminopeptidase</keyword>
<feature type="compositionally biased region" description="Basic and acidic residues" evidence="12">
    <location>
        <begin position="1"/>
        <end position="11"/>
    </location>
</feature>
<sequence length="794" mass="90919">MAKNPKPRESFEMLTKADSLEDGSQSEDDEETWVPRNQHKHTVFNREIMRKLRIGGIVFGLFQWDDIFNSSFSPKVRTYHWYKDGSHFHYSDSSNNVLSVEASTGQKTSVLDANKFHQVCPPYNPICDDYDEYHLSPSGRWISLAYNRQAIYRDSITADYLLFNRDYDYPIFIPVYKSSNLSVFEWNPSSSSSIDQYTFVFQNNLYISTILSDHTVQEIALTNDGSPVIYNGVADWLYEEEISRQSKTFFWSPLGTKLAYLRCDDTEVPTYRYYYYDNNPYPEMVHVRYPKVDYTNPTVSVHVYVPSTNVTDVITLPRHMEYINHVQWENDTSLLVTVMNRMQQTEEVHRYVYAGDGERRGGVIMSRTEQGWVDSTPITVAGDFILRIVPDLRSYALQYSHIGVYHNNGTFSRFLTSGPWEVTSILGYHSSTSRVYYVSTEQDPTQRDVYSIHIDGGDSIRWTTTTGVSSAVLSPNSEHFILTYSGADDLPFQALYRTEDGERIVTLESNEKLKEISVQYAIPQKEFLTLTTADGQDMSASVLLPYDYDRREEHCLLVYVYGGPSSQTVMRNYYYQGFQAYLSAEMNCIVASIDGRGTGGRGNAFRRSVYKKLGTFETEDQIAGIKQLGQRYKINPEAVGIWGSSFGGYMVLKTLSAANSPVKFGVSLAPVTDWRFYDTFYTERHMQNTSLNLNGYETSSMLTDPEALKNLGSIGEVRYKLLLIHGTADDNVHFQHTVEMSKALVDHDVQFDTMFYPNRNHGLRVDVHSGQANIQPHLLKTISRFLSDRIDGTL</sequence>
<dbReference type="EMBL" id="MDYQ01000269">
    <property type="protein sequence ID" value="PRP77358.1"/>
    <property type="molecule type" value="Genomic_DNA"/>
</dbReference>
<dbReference type="PANTHER" id="PTHR11731:SF200">
    <property type="entry name" value="DIPEPTIDYL PEPTIDASE 10, ISOFORM B"/>
    <property type="match status" value="1"/>
</dbReference>
<comment type="subcellular location">
    <subcellularLocation>
        <location evidence="11">Endomembrane system</location>
        <topology evidence="11">Single-pass membrane protein</topology>
    </subcellularLocation>
    <subcellularLocation>
        <location evidence="1">Membrane</location>
        <topology evidence="1">Single-pass type II membrane protein</topology>
    </subcellularLocation>
</comment>
<evidence type="ECO:0000313" key="16">
    <source>
        <dbReference type="Proteomes" id="UP000241769"/>
    </source>
</evidence>
<feature type="region of interest" description="Disordered" evidence="12">
    <location>
        <begin position="1"/>
        <end position="32"/>
    </location>
</feature>
<evidence type="ECO:0000256" key="8">
    <source>
        <dbReference type="ARBA" id="ARBA00022989"/>
    </source>
</evidence>
<dbReference type="InParanoid" id="A0A2P6N069"/>
<gene>
    <name evidence="15" type="ORF">PROFUN_05603</name>
</gene>
<dbReference type="Pfam" id="PF00930">
    <property type="entry name" value="DPPIV_N"/>
    <property type="match status" value="1"/>
</dbReference>
<dbReference type="GO" id="GO:0012505">
    <property type="term" value="C:endomembrane system"/>
    <property type="evidence" value="ECO:0007669"/>
    <property type="project" value="UniProtKB-SubCell"/>
</dbReference>
<evidence type="ECO:0000256" key="1">
    <source>
        <dbReference type="ARBA" id="ARBA00004606"/>
    </source>
</evidence>
<evidence type="ECO:0000256" key="6">
    <source>
        <dbReference type="ARBA" id="ARBA00022825"/>
    </source>
</evidence>
<dbReference type="OrthoDB" id="16520at2759"/>
<evidence type="ECO:0000256" key="2">
    <source>
        <dbReference type="ARBA" id="ARBA00022438"/>
    </source>
</evidence>
<keyword evidence="10" id="KW-0325">Glycoprotein</keyword>
<dbReference type="InterPro" id="IPR050278">
    <property type="entry name" value="Serine_Prot_S9B/DPPIV"/>
</dbReference>
<protein>
    <submittedName>
        <fullName evidence="15">Xaa-Pro dipeptidyl-peptidase</fullName>
    </submittedName>
</protein>
<keyword evidence="4" id="KW-0812">Transmembrane</keyword>
<dbReference type="InterPro" id="IPR001375">
    <property type="entry name" value="Peptidase_S9_cat"/>
</dbReference>
<accession>A0A2P6N069</accession>
<dbReference type="STRING" id="1890364.A0A2P6N069"/>
<evidence type="ECO:0000256" key="9">
    <source>
        <dbReference type="ARBA" id="ARBA00023136"/>
    </source>
</evidence>
<keyword evidence="5" id="KW-0378">Hydrolase</keyword>
<feature type="domain" description="Peptidase S9 prolyl oligopeptidase catalytic" evidence="13">
    <location>
        <begin position="578"/>
        <end position="769"/>
    </location>
</feature>
<keyword evidence="7" id="KW-0735">Signal-anchor</keyword>
<keyword evidence="6" id="KW-0720">Serine protease</keyword>
<dbReference type="InterPro" id="IPR029058">
    <property type="entry name" value="AB_hydrolase_fold"/>
</dbReference>
<evidence type="ECO:0000256" key="4">
    <source>
        <dbReference type="ARBA" id="ARBA00022692"/>
    </source>
</evidence>
<dbReference type="GO" id="GO:0005886">
    <property type="term" value="C:plasma membrane"/>
    <property type="evidence" value="ECO:0007669"/>
    <property type="project" value="TreeGrafter"/>
</dbReference>
<evidence type="ECO:0000256" key="12">
    <source>
        <dbReference type="SAM" id="MobiDB-lite"/>
    </source>
</evidence>
<evidence type="ECO:0000256" key="5">
    <source>
        <dbReference type="ARBA" id="ARBA00022801"/>
    </source>
</evidence>
<dbReference type="Proteomes" id="UP000241769">
    <property type="component" value="Unassembled WGS sequence"/>
</dbReference>
<dbReference type="AlphaFoldDB" id="A0A2P6N069"/>
<keyword evidence="8" id="KW-1133">Transmembrane helix</keyword>
<dbReference type="Pfam" id="PF00326">
    <property type="entry name" value="Peptidase_S9"/>
    <property type="match status" value="1"/>
</dbReference>
<evidence type="ECO:0000259" key="13">
    <source>
        <dbReference type="Pfam" id="PF00326"/>
    </source>
</evidence>
<dbReference type="PANTHER" id="PTHR11731">
    <property type="entry name" value="PROTEASE FAMILY S9B,C DIPEPTIDYL-PEPTIDASE IV-RELATED"/>
    <property type="match status" value="1"/>
</dbReference>
<evidence type="ECO:0000259" key="14">
    <source>
        <dbReference type="Pfam" id="PF00930"/>
    </source>
</evidence>
<keyword evidence="9" id="KW-0472">Membrane</keyword>
<evidence type="ECO:0000313" key="15">
    <source>
        <dbReference type="EMBL" id="PRP77358.1"/>
    </source>
</evidence>
<feature type="compositionally biased region" description="Acidic residues" evidence="12">
    <location>
        <begin position="20"/>
        <end position="32"/>
    </location>
</feature>
<dbReference type="Gene3D" id="2.140.10.30">
    <property type="entry name" value="Dipeptidylpeptidase IV, N-terminal domain"/>
    <property type="match status" value="1"/>
</dbReference>
<dbReference type="GO" id="GO:0004177">
    <property type="term" value="F:aminopeptidase activity"/>
    <property type="evidence" value="ECO:0007669"/>
    <property type="project" value="UniProtKB-KW"/>
</dbReference>